<evidence type="ECO:0000259" key="11">
    <source>
        <dbReference type="Pfam" id="PF09303"/>
    </source>
</evidence>
<dbReference type="CTD" id="541398"/>
<dbReference type="GO" id="GO:0015459">
    <property type="term" value="F:potassium channel regulator activity"/>
    <property type="evidence" value="ECO:0007669"/>
    <property type="project" value="TreeGrafter"/>
</dbReference>
<keyword evidence="5" id="KW-0406">Ion transport</keyword>
<dbReference type="PRINTS" id="PR01450">
    <property type="entry name" value="BKCHANNELB"/>
</dbReference>
<dbReference type="GeneID" id="114844359"/>
<feature type="region of interest" description="Disordered" evidence="9">
    <location>
        <begin position="1"/>
        <end position="21"/>
    </location>
</feature>
<gene>
    <name evidence="13" type="primary">kcnmb2</name>
</gene>
<dbReference type="Proteomes" id="UP000515150">
    <property type="component" value="Chromosome 17"/>
</dbReference>
<reference evidence="13" key="1">
    <citation type="submission" date="2025-08" db="UniProtKB">
        <authorList>
            <consortium name="RefSeq"/>
        </authorList>
    </citation>
    <scope>IDENTIFICATION</scope>
</reference>
<dbReference type="PANTHER" id="PTHR10258">
    <property type="entry name" value="CALCIUM-ACTIVATED POTASSIUM CHANNEL SUBUNIT BETA"/>
    <property type="match status" value="1"/>
</dbReference>
<dbReference type="GO" id="GO:0005513">
    <property type="term" value="P:detection of calcium ion"/>
    <property type="evidence" value="ECO:0007669"/>
    <property type="project" value="TreeGrafter"/>
</dbReference>
<keyword evidence="8 13" id="KW-0407">Ion channel</keyword>
<evidence type="ECO:0000256" key="8">
    <source>
        <dbReference type="ARBA" id="ARBA00023303"/>
    </source>
</evidence>
<dbReference type="Pfam" id="PF09303">
    <property type="entry name" value="KcnmB2_inactiv"/>
    <property type="match status" value="1"/>
</dbReference>
<proteinExistence type="predicted"/>
<keyword evidence="4 10" id="KW-1133">Transmembrane helix</keyword>
<dbReference type="GO" id="GO:0015269">
    <property type="term" value="F:calcium-activated potassium channel activity"/>
    <property type="evidence" value="ECO:0007669"/>
    <property type="project" value="InterPro"/>
</dbReference>
<dbReference type="Pfam" id="PF03185">
    <property type="entry name" value="CaKB"/>
    <property type="match status" value="1"/>
</dbReference>
<evidence type="ECO:0000256" key="3">
    <source>
        <dbReference type="ARBA" id="ARBA00022692"/>
    </source>
</evidence>
<dbReference type="KEGG" id="bspl:114844359"/>
<feature type="transmembrane region" description="Helical" evidence="10">
    <location>
        <begin position="224"/>
        <end position="246"/>
    </location>
</feature>
<comment type="subcellular location">
    <subcellularLocation>
        <location evidence="1">Membrane</location>
        <topology evidence="1">Multi-pass membrane protein</topology>
    </subcellularLocation>
</comment>
<keyword evidence="3 10" id="KW-0812">Transmembrane</keyword>
<dbReference type="OrthoDB" id="5962477at2759"/>
<keyword evidence="12" id="KW-1185">Reference proteome</keyword>
<evidence type="ECO:0000256" key="4">
    <source>
        <dbReference type="ARBA" id="ARBA00022989"/>
    </source>
</evidence>
<dbReference type="Gene3D" id="4.10.81.20">
    <property type="entry name" value="KCNMB2, ball/chain domain"/>
    <property type="match status" value="1"/>
</dbReference>
<dbReference type="InterPro" id="IPR015382">
    <property type="entry name" value="KCNMB2_ball_chain_dom"/>
</dbReference>
<evidence type="ECO:0000313" key="13">
    <source>
        <dbReference type="RefSeq" id="XP_028987498.3"/>
    </source>
</evidence>
<evidence type="ECO:0000256" key="5">
    <source>
        <dbReference type="ARBA" id="ARBA00023065"/>
    </source>
</evidence>
<dbReference type="InParanoid" id="A0A6P7KYG4"/>
<evidence type="ECO:0000256" key="9">
    <source>
        <dbReference type="SAM" id="MobiDB-lite"/>
    </source>
</evidence>
<dbReference type="AlphaFoldDB" id="A0A6P7KYG4"/>
<evidence type="ECO:0000256" key="10">
    <source>
        <dbReference type="SAM" id="Phobius"/>
    </source>
</evidence>
<keyword evidence="6 10" id="KW-0472">Membrane</keyword>
<protein>
    <submittedName>
        <fullName evidence="13">Calcium-activated potassium channel subunit beta-2</fullName>
    </submittedName>
</protein>
<dbReference type="GO" id="GO:0008076">
    <property type="term" value="C:voltage-gated potassium channel complex"/>
    <property type="evidence" value="ECO:0007669"/>
    <property type="project" value="TreeGrafter"/>
</dbReference>
<feature type="compositionally biased region" description="Polar residues" evidence="9">
    <location>
        <begin position="1"/>
        <end position="18"/>
    </location>
</feature>
<sequence>MTNMHQRSFQRSFHSASLGTRGRASSKKMFLVTGAKRTADSGRGNERRSIYQRFREVDLLDKKKTVTALKPGEDRAILLGLGMILCSVMMYFVLGITILRSYADSVWTEESVCVVLNSSVTADVNCSYNCGSDCWRVSKYPCLQVYVSVNNTGRVSRLSHNEDTQDTGSECFYMPRCQKDSVAMHAAIRNISERLRTRRLIPCYYDPSEQQEAVLLTRLYDHAAVVHALLWPSCMLAGGALIIVMVRLTQYLSRLCEEIGKIKR</sequence>
<evidence type="ECO:0000313" key="12">
    <source>
        <dbReference type="Proteomes" id="UP000515150"/>
    </source>
</evidence>
<dbReference type="InterPro" id="IPR003930">
    <property type="entry name" value="K_chnl_Ca-activ_BK_bsu"/>
</dbReference>
<evidence type="ECO:0000256" key="6">
    <source>
        <dbReference type="ARBA" id="ARBA00023136"/>
    </source>
</evidence>
<evidence type="ECO:0000256" key="7">
    <source>
        <dbReference type="ARBA" id="ARBA00023180"/>
    </source>
</evidence>
<keyword evidence="7" id="KW-0325">Glycoprotein</keyword>
<evidence type="ECO:0000256" key="1">
    <source>
        <dbReference type="ARBA" id="ARBA00004141"/>
    </source>
</evidence>
<accession>A0A6P7KYG4</accession>
<dbReference type="PANTHER" id="PTHR10258:SF5">
    <property type="entry name" value="CALCIUM-ACTIVATED POTASSIUM CHANNEL SUBUNIT BETA-2"/>
    <property type="match status" value="1"/>
</dbReference>
<feature type="domain" description="KCNMB2 ball/chain" evidence="11">
    <location>
        <begin position="29"/>
        <end position="61"/>
    </location>
</feature>
<name>A0A6P7KYG4_BETSP</name>
<feature type="transmembrane region" description="Helical" evidence="10">
    <location>
        <begin position="76"/>
        <end position="99"/>
    </location>
</feature>
<evidence type="ECO:0000256" key="2">
    <source>
        <dbReference type="ARBA" id="ARBA00022448"/>
    </source>
</evidence>
<dbReference type="RefSeq" id="XP_028987498.3">
    <property type="nucleotide sequence ID" value="XM_029131665.3"/>
</dbReference>
<organism evidence="12 13">
    <name type="scientific">Betta splendens</name>
    <name type="common">Siamese fighting fish</name>
    <dbReference type="NCBI Taxonomy" id="158456"/>
    <lineage>
        <taxon>Eukaryota</taxon>
        <taxon>Metazoa</taxon>
        <taxon>Chordata</taxon>
        <taxon>Craniata</taxon>
        <taxon>Vertebrata</taxon>
        <taxon>Euteleostomi</taxon>
        <taxon>Actinopterygii</taxon>
        <taxon>Neopterygii</taxon>
        <taxon>Teleostei</taxon>
        <taxon>Neoteleostei</taxon>
        <taxon>Acanthomorphata</taxon>
        <taxon>Anabantaria</taxon>
        <taxon>Anabantiformes</taxon>
        <taxon>Anabantoidei</taxon>
        <taxon>Osphronemidae</taxon>
        <taxon>Betta</taxon>
    </lineage>
</organism>
<keyword evidence="2" id="KW-0813">Transport</keyword>
<dbReference type="InterPro" id="IPR037096">
    <property type="entry name" value="KCNMB2_ball/chain_dom_sf"/>
</dbReference>